<feature type="transmembrane region" description="Helical" evidence="6">
    <location>
        <begin position="80"/>
        <end position="98"/>
    </location>
</feature>
<reference evidence="7" key="1">
    <citation type="submission" date="2023-03" db="EMBL/GenBank/DDBJ databases">
        <title>Complete genome of Cladonia borealis.</title>
        <authorList>
            <person name="Park H."/>
        </authorList>
    </citation>
    <scope>NUCLEOTIDE SEQUENCE</scope>
    <source>
        <strain evidence="7">ANT050790</strain>
    </source>
</reference>
<feature type="transmembrane region" description="Helical" evidence="6">
    <location>
        <begin position="174"/>
        <end position="195"/>
    </location>
</feature>
<dbReference type="AlphaFoldDB" id="A0AA39V6T7"/>
<sequence>MVEVPSIKLFEQAICNRYYDRHKELAFSFEHSIDEHLCKIPPIQDELANLVGLKFTFDALPGLLTALYYGSIADRFGRRLVLALCCAGTLGSLLWILLICYADDSLPIKLVWASSVFLCVGGSQRVAKGMNFTIVADTVDKSHRTRYMYLLAGIPHITTLAAPPLSGLLMRTQIWLPFVVAIGALTLSLIIVILMPESLVHHSSHPKSPLLGPVDTYSPIGSEENEPLSPEQLPRGIHDRLPGPSPERKEWWRDIVVLLQMPGLPFCYLLFFFKPLAMISKAFVYQYASYNFEWGLSQTTWLRFAQAGGSTIATVAVLPLMSSVLNRRGLRAQMLDLNVIRFSLAIAALGFVLLQLSFRSWMLLLSLFICGLSEGEEPALQGLATSLIDRAYHARLFTSVAVVEIVAKLVGGPMMGKLFSIAQKHGQGSGGICFSVAAGILFTLMVIACIQRIKH</sequence>
<evidence type="ECO:0000256" key="4">
    <source>
        <dbReference type="ARBA" id="ARBA00023136"/>
    </source>
</evidence>
<dbReference type="InterPro" id="IPR036259">
    <property type="entry name" value="MFS_trans_sf"/>
</dbReference>
<comment type="caution">
    <text evidence="7">The sequence shown here is derived from an EMBL/GenBank/DDBJ whole genome shotgun (WGS) entry which is preliminary data.</text>
</comment>
<name>A0AA39V6T7_9LECA</name>
<dbReference type="InterPro" id="IPR011701">
    <property type="entry name" value="MFS"/>
</dbReference>
<dbReference type="SUPFAM" id="SSF103473">
    <property type="entry name" value="MFS general substrate transporter"/>
    <property type="match status" value="1"/>
</dbReference>
<protein>
    <recommendedName>
        <fullName evidence="9">MFS transporter</fullName>
    </recommendedName>
</protein>
<dbReference type="PANTHER" id="PTHR23507:SF1">
    <property type="entry name" value="FI18259P1-RELATED"/>
    <property type="match status" value="1"/>
</dbReference>
<evidence type="ECO:0000313" key="8">
    <source>
        <dbReference type="Proteomes" id="UP001166286"/>
    </source>
</evidence>
<dbReference type="GO" id="GO:0022857">
    <property type="term" value="F:transmembrane transporter activity"/>
    <property type="evidence" value="ECO:0007669"/>
    <property type="project" value="InterPro"/>
</dbReference>
<accession>A0AA39V6T7</accession>
<dbReference type="GO" id="GO:0016020">
    <property type="term" value="C:membrane"/>
    <property type="evidence" value="ECO:0007669"/>
    <property type="project" value="UniProtKB-SubCell"/>
</dbReference>
<evidence type="ECO:0000256" key="2">
    <source>
        <dbReference type="ARBA" id="ARBA00022692"/>
    </source>
</evidence>
<keyword evidence="2 6" id="KW-0812">Transmembrane</keyword>
<feature type="transmembrane region" description="Helical" evidence="6">
    <location>
        <begin position="255"/>
        <end position="273"/>
    </location>
</feature>
<feature type="region of interest" description="Disordered" evidence="5">
    <location>
        <begin position="221"/>
        <end position="242"/>
    </location>
</feature>
<feature type="transmembrane region" description="Helical" evidence="6">
    <location>
        <begin position="147"/>
        <end position="168"/>
    </location>
</feature>
<evidence type="ECO:0000256" key="6">
    <source>
        <dbReference type="SAM" id="Phobius"/>
    </source>
</evidence>
<evidence type="ECO:0008006" key="9">
    <source>
        <dbReference type="Google" id="ProtNLM"/>
    </source>
</evidence>
<dbReference type="PANTHER" id="PTHR23507">
    <property type="entry name" value="ZGC:174356"/>
    <property type="match status" value="1"/>
</dbReference>
<keyword evidence="8" id="KW-1185">Reference proteome</keyword>
<comment type="subcellular location">
    <subcellularLocation>
        <location evidence="1">Membrane</location>
        <topology evidence="1">Multi-pass membrane protein</topology>
    </subcellularLocation>
</comment>
<dbReference type="Proteomes" id="UP001166286">
    <property type="component" value="Unassembled WGS sequence"/>
</dbReference>
<evidence type="ECO:0000313" key="7">
    <source>
        <dbReference type="EMBL" id="KAK0514964.1"/>
    </source>
</evidence>
<feature type="transmembrane region" description="Helical" evidence="6">
    <location>
        <begin position="337"/>
        <end position="358"/>
    </location>
</feature>
<dbReference type="Gene3D" id="1.20.1250.20">
    <property type="entry name" value="MFS general substrate transporter like domains"/>
    <property type="match status" value="1"/>
</dbReference>
<evidence type="ECO:0000256" key="1">
    <source>
        <dbReference type="ARBA" id="ARBA00004141"/>
    </source>
</evidence>
<keyword evidence="3 6" id="KW-1133">Transmembrane helix</keyword>
<dbReference type="Pfam" id="PF07690">
    <property type="entry name" value="MFS_1"/>
    <property type="match status" value="1"/>
</dbReference>
<proteinExistence type="predicted"/>
<organism evidence="7 8">
    <name type="scientific">Cladonia borealis</name>
    <dbReference type="NCBI Taxonomy" id="184061"/>
    <lineage>
        <taxon>Eukaryota</taxon>
        <taxon>Fungi</taxon>
        <taxon>Dikarya</taxon>
        <taxon>Ascomycota</taxon>
        <taxon>Pezizomycotina</taxon>
        <taxon>Lecanoromycetes</taxon>
        <taxon>OSLEUM clade</taxon>
        <taxon>Lecanoromycetidae</taxon>
        <taxon>Lecanorales</taxon>
        <taxon>Lecanorineae</taxon>
        <taxon>Cladoniaceae</taxon>
        <taxon>Cladonia</taxon>
    </lineage>
</organism>
<evidence type="ECO:0000256" key="5">
    <source>
        <dbReference type="SAM" id="MobiDB-lite"/>
    </source>
</evidence>
<evidence type="ECO:0000256" key="3">
    <source>
        <dbReference type="ARBA" id="ARBA00022989"/>
    </source>
</evidence>
<feature type="transmembrane region" description="Helical" evidence="6">
    <location>
        <begin position="432"/>
        <end position="453"/>
    </location>
</feature>
<gene>
    <name evidence="7" type="ORF">JMJ35_002343</name>
</gene>
<dbReference type="EMBL" id="JAFEKC020000004">
    <property type="protein sequence ID" value="KAK0514964.1"/>
    <property type="molecule type" value="Genomic_DNA"/>
</dbReference>
<keyword evidence="4 6" id="KW-0472">Membrane</keyword>